<organism evidence="2 3">
    <name type="scientific">Amycolatopsis bullii</name>
    <dbReference type="NCBI Taxonomy" id="941987"/>
    <lineage>
        <taxon>Bacteria</taxon>
        <taxon>Bacillati</taxon>
        <taxon>Actinomycetota</taxon>
        <taxon>Actinomycetes</taxon>
        <taxon>Pseudonocardiales</taxon>
        <taxon>Pseudonocardiaceae</taxon>
        <taxon>Amycolatopsis</taxon>
    </lineage>
</organism>
<comment type="caution">
    <text evidence="2">The sequence shown here is derived from an EMBL/GenBank/DDBJ whole genome shotgun (WGS) entry which is preliminary data.</text>
</comment>
<gene>
    <name evidence="2" type="ORF">GCM10017567_18490</name>
</gene>
<evidence type="ECO:0000313" key="2">
    <source>
        <dbReference type="EMBL" id="GHG03245.1"/>
    </source>
</evidence>
<feature type="region of interest" description="Disordered" evidence="1">
    <location>
        <begin position="66"/>
        <end position="86"/>
    </location>
</feature>
<name>A0ABQ3K4Y5_9PSEU</name>
<keyword evidence="3" id="KW-1185">Reference proteome</keyword>
<feature type="compositionally biased region" description="Basic residues" evidence="1">
    <location>
        <begin position="20"/>
        <end position="31"/>
    </location>
</feature>
<evidence type="ECO:0000313" key="3">
    <source>
        <dbReference type="Proteomes" id="UP000649955"/>
    </source>
</evidence>
<dbReference type="EMBL" id="BNAW01000005">
    <property type="protein sequence ID" value="GHG03245.1"/>
    <property type="molecule type" value="Genomic_DNA"/>
</dbReference>
<protein>
    <submittedName>
        <fullName evidence="2">Uncharacterized protein</fullName>
    </submittedName>
</protein>
<evidence type="ECO:0000256" key="1">
    <source>
        <dbReference type="SAM" id="MobiDB-lite"/>
    </source>
</evidence>
<dbReference type="Proteomes" id="UP000649955">
    <property type="component" value="Unassembled WGS sequence"/>
</dbReference>
<accession>A0ABQ3K4Y5</accession>
<feature type="region of interest" description="Disordered" evidence="1">
    <location>
        <begin position="1"/>
        <end position="44"/>
    </location>
</feature>
<proteinExistence type="predicted"/>
<reference evidence="3" key="1">
    <citation type="journal article" date="2019" name="Int. J. Syst. Evol. Microbiol.">
        <title>The Global Catalogue of Microorganisms (GCM) 10K type strain sequencing project: providing services to taxonomists for standard genome sequencing and annotation.</title>
        <authorList>
            <consortium name="The Broad Institute Genomics Platform"/>
            <consortium name="The Broad Institute Genome Sequencing Center for Infectious Disease"/>
            <person name="Wu L."/>
            <person name="Ma J."/>
        </authorList>
    </citation>
    <scope>NUCLEOTIDE SEQUENCE [LARGE SCALE GENOMIC DNA]</scope>
    <source>
        <strain evidence="3">CGMCC 4.7680</strain>
    </source>
</reference>
<sequence length="86" mass="9298">MGHPKVAAATAEIQSGPGFPHHRKDRRRKSAHAGNDAMRPAPRPVEILAGRDAPRRLIGDKIHLDALRRPDPLASTGGLLSNLDSR</sequence>